<accession>A0ACA9S212</accession>
<feature type="non-terminal residue" evidence="1">
    <location>
        <position position="1"/>
    </location>
</feature>
<dbReference type="EMBL" id="CAJVQC010084474">
    <property type="protein sequence ID" value="CAG8821118.1"/>
    <property type="molecule type" value="Genomic_DNA"/>
</dbReference>
<dbReference type="Proteomes" id="UP000789920">
    <property type="component" value="Unassembled WGS sequence"/>
</dbReference>
<evidence type="ECO:0000313" key="2">
    <source>
        <dbReference type="Proteomes" id="UP000789920"/>
    </source>
</evidence>
<gene>
    <name evidence="1" type="ORF">RPERSI_LOCUS25512</name>
</gene>
<organism evidence="1 2">
    <name type="scientific">Racocetra persica</name>
    <dbReference type="NCBI Taxonomy" id="160502"/>
    <lineage>
        <taxon>Eukaryota</taxon>
        <taxon>Fungi</taxon>
        <taxon>Fungi incertae sedis</taxon>
        <taxon>Mucoromycota</taxon>
        <taxon>Glomeromycotina</taxon>
        <taxon>Glomeromycetes</taxon>
        <taxon>Diversisporales</taxon>
        <taxon>Gigasporaceae</taxon>
        <taxon>Racocetra</taxon>
    </lineage>
</organism>
<keyword evidence="2" id="KW-1185">Reference proteome</keyword>
<sequence>KIKLEIHGGEETVKVSSPKLEHDQELETFIKEEAIHYKGGYMAHKHNGKLSHCSECKNQSVSQKEFDKMVEILLNTPPRKRNGKRK</sequence>
<protein>
    <submittedName>
        <fullName evidence="1">15656_t:CDS:1</fullName>
    </submittedName>
</protein>
<reference evidence="1" key="1">
    <citation type="submission" date="2021-06" db="EMBL/GenBank/DDBJ databases">
        <authorList>
            <person name="Kallberg Y."/>
            <person name="Tangrot J."/>
            <person name="Rosling A."/>
        </authorList>
    </citation>
    <scope>NUCLEOTIDE SEQUENCE</scope>
    <source>
        <strain evidence="1">MA461A</strain>
    </source>
</reference>
<evidence type="ECO:0000313" key="1">
    <source>
        <dbReference type="EMBL" id="CAG8821118.1"/>
    </source>
</evidence>
<name>A0ACA9S212_9GLOM</name>
<proteinExistence type="predicted"/>
<comment type="caution">
    <text evidence="1">The sequence shown here is derived from an EMBL/GenBank/DDBJ whole genome shotgun (WGS) entry which is preliminary data.</text>
</comment>